<comment type="caution">
    <text evidence="3">The sequence shown here is derived from an EMBL/GenBank/DDBJ whole genome shotgun (WGS) entry which is preliminary data.</text>
</comment>
<evidence type="ECO:0000259" key="2">
    <source>
        <dbReference type="Pfam" id="PF12158"/>
    </source>
</evidence>
<dbReference type="EMBL" id="QNRR01000007">
    <property type="protein sequence ID" value="RBP41346.1"/>
    <property type="molecule type" value="Genomic_DNA"/>
</dbReference>
<keyword evidence="1" id="KW-0812">Transmembrane</keyword>
<dbReference type="Pfam" id="PF12158">
    <property type="entry name" value="DUF3592"/>
    <property type="match status" value="1"/>
</dbReference>
<gene>
    <name evidence="3" type="ORF">DES53_107177</name>
</gene>
<protein>
    <submittedName>
        <fullName evidence="3">Uncharacterized protein DUF3592</fullName>
    </submittedName>
</protein>
<dbReference type="AlphaFoldDB" id="A0A366HHE2"/>
<accession>A0A366HHE2</accession>
<keyword evidence="1" id="KW-1133">Transmembrane helix</keyword>
<evidence type="ECO:0000313" key="3">
    <source>
        <dbReference type="EMBL" id="RBP41346.1"/>
    </source>
</evidence>
<feature type="transmembrane region" description="Helical" evidence="1">
    <location>
        <begin position="7"/>
        <end position="29"/>
    </location>
</feature>
<reference evidence="3 4" key="1">
    <citation type="submission" date="2018-06" db="EMBL/GenBank/DDBJ databases">
        <title>Genomic Encyclopedia of Type Strains, Phase IV (KMG-IV): sequencing the most valuable type-strain genomes for metagenomic binning, comparative biology and taxonomic classification.</title>
        <authorList>
            <person name="Goeker M."/>
        </authorList>
    </citation>
    <scope>NUCLEOTIDE SEQUENCE [LARGE SCALE GENOMIC DNA]</scope>
    <source>
        <strain evidence="3 4">DSM 25532</strain>
    </source>
</reference>
<keyword evidence="4" id="KW-1185">Reference proteome</keyword>
<dbReference type="InterPro" id="IPR021994">
    <property type="entry name" value="DUF3592"/>
</dbReference>
<keyword evidence="1" id="KW-0472">Membrane</keyword>
<evidence type="ECO:0000313" key="4">
    <source>
        <dbReference type="Proteomes" id="UP000253426"/>
    </source>
</evidence>
<organism evidence="3 4">
    <name type="scientific">Roseimicrobium gellanilyticum</name>
    <dbReference type="NCBI Taxonomy" id="748857"/>
    <lineage>
        <taxon>Bacteria</taxon>
        <taxon>Pseudomonadati</taxon>
        <taxon>Verrucomicrobiota</taxon>
        <taxon>Verrucomicrobiia</taxon>
        <taxon>Verrucomicrobiales</taxon>
        <taxon>Verrucomicrobiaceae</taxon>
        <taxon>Roseimicrobium</taxon>
    </lineage>
</organism>
<feature type="domain" description="DUF3592" evidence="2">
    <location>
        <begin position="49"/>
        <end position="115"/>
    </location>
</feature>
<proteinExistence type="predicted"/>
<sequence>MGNVGESIKAVLGGIVFLLVGLVATWGSWREMGKHDALQEHGVRSIGTVSGASSSSGRGGKSYRVDFTYRVNGKEYKGSSSLPDKVFSKYASEYFYSPSSIPIKYLPEDPSTAEVADVDLPSDHYAWSKWLLLMPIGITVMGGLYLYNGGASLLASMRTSSGSPPTKHFGGF</sequence>
<name>A0A366HHE2_9BACT</name>
<evidence type="ECO:0000256" key="1">
    <source>
        <dbReference type="SAM" id="Phobius"/>
    </source>
</evidence>
<dbReference type="Proteomes" id="UP000253426">
    <property type="component" value="Unassembled WGS sequence"/>
</dbReference>
<feature type="transmembrane region" description="Helical" evidence="1">
    <location>
        <begin position="130"/>
        <end position="148"/>
    </location>
</feature>